<evidence type="ECO:0000256" key="1">
    <source>
        <dbReference type="SAM" id="Coils"/>
    </source>
</evidence>
<reference evidence="5 6" key="1">
    <citation type="submission" date="2016-10" db="EMBL/GenBank/DDBJ databases">
        <title>Comparative genomics between deep and shallow subseafloor isolates.</title>
        <authorList>
            <person name="Ishii S."/>
            <person name="Miller J.R."/>
            <person name="Sutton G."/>
            <person name="Suzuki S."/>
            <person name="Methe B."/>
            <person name="Inagaki F."/>
            <person name="Imachi H."/>
        </authorList>
    </citation>
    <scope>NUCLEOTIDE SEQUENCE [LARGE SCALE GENOMIC DNA]</scope>
    <source>
        <strain evidence="3 5">A8p</strain>
        <strain evidence="2 6">MO-MB1</strain>
    </source>
</reference>
<reference evidence="4 7" key="2">
    <citation type="submission" date="2020-04" db="EMBL/GenBank/DDBJ databases">
        <title>Draft genome of Methanobacterium subterraneum isolated from animal feces.</title>
        <authorList>
            <person name="Ouboter H.T."/>
            <person name="Berger S."/>
            <person name="Gungor E."/>
            <person name="Jetten M.S.M."/>
            <person name="Welte C.U."/>
        </authorList>
    </citation>
    <scope>NUCLEOTIDE SEQUENCE [LARGE SCALE GENOMIC DNA]</scope>
    <source>
        <strain evidence="4">HO_2020</strain>
    </source>
</reference>
<organism evidence="3 5">
    <name type="scientific">Methanobacterium subterraneum</name>
    <dbReference type="NCBI Taxonomy" id="59277"/>
    <lineage>
        <taxon>Archaea</taxon>
        <taxon>Methanobacteriati</taxon>
        <taxon>Methanobacteriota</taxon>
        <taxon>Methanomada group</taxon>
        <taxon>Methanobacteria</taxon>
        <taxon>Methanobacteriales</taxon>
        <taxon>Methanobacteriaceae</taxon>
        <taxon>Methanobacterium</taxon>
    </lineage>
</organism>
<keyword evidence="1" id="KW-0175">Coiled coil</keyword>
<accession>A0A2H4VN05</accession>
<dbReference type="Proteomes" id="UP000232806">
    <property type="component" value="Chromosome"/>
</dbReference>
<evidence type="ECO:0000313" key="3">
    <source>
        <dbReference type="EMBL" id="AUB59475.1"/>
    </source>
</evidence>
<protein>
    <submittedName>
        <fullName evidence="3">Uncharacterized protein</fullName>
    </submittedName>
</protein>
<dbReference type="Proteomes" id="UP000591058">
    <property type="component" value="Unassembled WGS sequence"/>
</dbReference>
<dbReference type="EMBL" id="JABBYL010000030">
    <property type="protein sequence ID" value="NMO09925.1"/>
    <property type="molecule type" value="Genomic_DNA"/>
</dbReference>
<dbReference type="EMBL" id="CP017768">
    <property type="protein sequence ID" value="AUB59475.1"/>
    <property type="molecule type" value="Genomic_DNA"/>
</dbReference>
<name>A0A2H4VN05_9EURY</name>
<keyword evidence="5" id="KW-1185">Reference proteome</keyword>
<dbReference type="EMBL" id="CP017766">
    <property type="protein sequence ID" value="AUB56650.1"/>
    <property type="molecule type" value="Genomic_DNA"/>
</dbReference>
<dbReference type="InterPro" id="IPR053773">
    <property type="entry name" value="Vpar_1526-like"/>
</dbReference>
<evidence type="ECO:0000313" key="7">
    <source>
        <dbReference type="Proteomes" id="UP000591058"/>
    </source>
</evidence>
<accession>A0A2H4VF28</accession>
<dbReference type="GeneID" id="35124249"/>
<evidence type="ECO:0000313" key="6">
    <source>
        <dbReference type="Proteomes" id="UP000232806"/>
    </source>
</evidence>
<proteinExistence type="predicted"/>
<dbReference type="AlphaFoldDB" id="A0A2H4VN05"/>
<dbReference type="Proteomes" id="UP000232631">
    <property type="component" value="Chromosome"/>
</dbReference>
<feature type="coiled-coil region" evidence="1">
    <location>
        <begin position="57"/>
        <end position="84"/>
    </location>
</feature>
<dbReference type="KEGG" id="msub:BK009_01510"/>
<evidence type="ECO:0000313" key="4">
    <source>
        <dbReference type="EMBL" id="NMO09925.1"/>
    </source>
</evidence>
<gene>
    <name evidence="2" type="ORF">BK007_11975</name>
    <name evidence="3" type="ORF">BK009_01510</name>
    <name evidence="4" type="ORF">HG719_08815</name>
</gene>
<sequence length="291" mass="32589">MTIDPFTSSVIGGAIGGFSQEIVRRSWSYGEKWLKNYFKDHNPQAQQKANANGLDFMVELGNRLQILEDKINDDEEMKKCMEHALSDPDFSAILYKAFISSARTSSKEKHKLLAQIVSSRLQAEEDSLKAIVYSMGVDAVPHLSLKHLRILGIMGFFMYISKKIKIPKLSEEEADKWWTKCLLDNLSQLTPIGNVGEIDVNHLSSVSCIIPPSNTIIVGHSAYLTHLGHKENLKSWHSGEFTSTYTGQEIHNMWQPIADARLTSVGLLIGISVYGDLSGNKVDVDEYLNMD</sequence>
<evidence type="ECO:0000313" key="2">
    <source>
        <dbReference type="EMBL" id="AUB56650.1"/>
    </source>
</evidence>
<evidence type="ECO:0000313" key="5">
    <source>
        <dbReference type="Proteomes" id="UP000232631"/>
    </source>
</evidence>
<dbReference type="NCBIfam" id="NF045477">
    <property type="entry name" value="LPO_1073_dom"/>
    <property type="match status" value="1"/>
</dbReference>
<dbReference type="RefSeq" id="WP_100906630.1">
    <property type="nucleotide sequence ID" value="NZ_CP017766.1"/>
</dbReference>